<feature type="transmembrane region" description="Helical" evidence="1">
    <location>
        <begin position="21"/>
        <end position="51"/>
    </location>
</feature>
<reference evidence="2 3" key="1">
    <citation type="submission" date="2023-11" db="EMBL/GenBank/DDBJ databases">
        <title>Draft genome sequence of Microbacterium arthrosphaerae JCM 30492.</title>
        <authorList>
            <person name="Zhang G."/>
            <person name="Ding Y."/>
        </authorList>
    </citation>
    <scope>NUCLEOTIDE SEQUENCE [LARGE SCALE GENOMIC DNA]</scope>
    <source>
        <strain evidence="2 3">JCM 30492</strain>
    </source>
</reference>
<gene>
    <name evidence="2" type="ORF">R8Z58_04870</name>
</gene>
<evidence type="ECO:0000256" key="1">
    <source>
        <dbReference type="SAM" id="Phobius"/>
    </source>
</evidence>
<evidence type="ECO:0000313" key="2">
    <source>
        <dbReference type="EMBL" id="MDW4572108.1"/>
    </source>
</evidence>
<dbReference type="RefSeq" id="WP_318352614.1">
    <property type="nucleotide sequence ID" value="NZ_JAWQEV010000001.1"/>
</dbReference>
<organism evidence="2 3">
    <name type="scientific">Microbacterium arthrosphaerae</name>
    <dbReference type="NCBI Taxonomy" id="792652"/>
    <lineage>
        <taxon>Bacteria</taxon>
        <taxon>Bacillati</taxon>
        <taxon>Actinomycetota</taxon>
        <taxon>Actinomycetes</taxon>
        <taxon>Micrococcales</taxon>
        <taxon>Microbacteriaceae</taxon>
        <taxon>Microbacterium</taxon>
    </lineage>
</organism>
<keyword evidence="1" id="KW-1133">Transmembrane helix</keyword>
<dbReference type="Proteomes" id="UP001283109">
    <property type="component" value="Unassembled WGS sequence"/>
</dbReference>
<keyword evidence="1" id="KW-0812">Transmembrane</keyword>
<proteinExistence type="predicted"/>
<comment type="caution">
    <text evidence="2">The sequence shown here is derived from an EMBL/GenBank/DDBJ whole genome shotgun (WGS) entry which is preliminary data.</text>
</comment>
<name>A0ABU4GYF0_9MICO</name>
<protein>
    <submittedName>
        <fullName evidence="2">Uncharacterized protein</fullName>
    </submittedName>
</protein>
<keyword evidence="3" id="KW-1185">Reference proteome</keyword>
<dbReference type="EMBL" id="JAWQEV010000001">
    <property type="protein sequence ID" value="MDW4572108.1"/>
    <property type="molecule type" value="Genomic_DNA"/>
</dbReference>
<accession>A0ABU4GYF0</accession>
<evidence type="ECO:0000313" key="3">
    <source>
        <dbReference type="Proteomes" id="UP001283109"/>
    </source>
</evidence>
<keyword evidence="1" id="KW-0472">Membrane</keyword>
<sequence length="59" mass="5752">MVTTTSSIPTGRRHQLSTAAALLLTIGGNILVIGIAAVALAGVGVAALAVFGPVILEAL</sequence>